<dbReference type="CDD" id="cd21387">
    <property type="entry name" value="GAT_Hrs"/>
    <property type="match status" value="1"/>
</dbReference>
<feature type="domain" description="FYVE-type" evidence="11">
    <location>
        <begin position="126"/>
        <end position="186"/>
    </location>
</feature>
<dbReference type="Pfam" id="PF12210">
    <property type="entry name" value="Hrs_helical"/>
    <property type="match status" value="1"/>
</dbReference>
<dbReference type="PROSITE" id="PS50178">
    <property type="entry name" value="ZF_FYVE"/>
    <property type="match status" value="1"/>
</dbReference>
<sequence length="476" mass="55574">MQNKMNSRPKVAFAAVRKRYHSDNPHIAHHALHVLEALVKNCGDKMHKEITTKEAMEDLKHLAADCPDKVKEKILELIQCWAHAFRDKPEYRLVKDTHTLMKLEGYSFPTLRESDAMFTAETAPEWVDDDRCHRCQTQFTLINRKHHCRNCGQIFCDKCSSRYIPLPHIGIERDVRVCETCFDKEPSEEQLREAEELQLAMALSQSEAEEKERLKKNEAPVDAAAEAEGELARYLNRQYWENVRKEQKSNANARRRSPTPSAPAAPAVKIVNGTADTVDADPDGVVSAFIGPLDEDRCATIQQFSQNLLETILLFCNRIKMDQNRGRSLISDSSVQTMFMTLTSMHSQLLKYLQEVDDNRTYFETLQDKLTQIRDAREAVDALREEHQQRRQYEMMEQQRQRHLQMVAKLESMRIKKHEMLEQQRLMALQKIDEEEREMALRKQAMLQQQAYVAGEFLLIAHFYRRSHLFRSQMRL</sequence>
<dbReference type="PANTHER" id="PTHR46275:SF1">
    <property type="entry name" value="HEPATOCYTE GROWTH FACTOR-REGULATED TYROSINE KINASE SUBSTRATE"/>
    <property type="match status" value="1"/>
</dbReference>
<dbReference type="SMART" id="SM00064">
    <property type="entry name" value="FYVE"/>
    <property type="match status" value="1"/>
</dbReference>
<evidence type="ECO:0000256" key="7">
    <source>
        <dbReference type="ARBA" id="ARBA00022833"/>
    </source>
</evidence>
<proteinExistence type="predicted"/>
<dbReference type="InterPro" id="IPR013083">
    <property type="entry name" value="Znf_RING/FYVE/PHD"/>
</dbReference>
<dbReference type="SMART" id="SM00288">
    <property type="entry name" value="VHS"/>
    <property type="match status" value="1"/>
</dbReference>
<feature type="domain" description="VHS" evidence="12">
    <location>
        <begin position="1"/>
        <end position="109"/>
    </location>
</feature>
<name>A0A183ILV5_9BILA</name>
<evidence type="ECO:0000256" key="3">
    <source>
        <dbReference type="ARBA" id="ARBA00022490"/>
    </source>
</evidence>
<dbReference type="AlphaFoldDB" id="A0A183ILV5"/>
<keyword evidence="5" id="KW-0479">Metal-binding</keyword>
<dbReference type="SUPFAM" id="SSF48464">
    <property type="entry name" value="ENTH/VHS domain"/>
    <property type="match status" value="1"/>
</dbReference>
<dbReference type="InterPro" id="IPR024641">
    <property type="entry name" value="HRS_helical"/>
</dbReference>
<evidence type="ECO:0000313" key="14">
    <source>
        <dbReference type="Proteomes" id="UP000270296"/>
    </source>
</evidence>
<keyword evidence="14" id="KW-1185">Reference proteome</keyword>
<evidence type="ECO:0000256" key="9">
    <source>
        <dbReference type="SAM" id="Coils"/>
    </source>
</evidence>
<dbReference type="Gene3D" id="1.20.5.1940">
    <property type="match status" value="1"/>
</dbReference>
<evidence type="ECO:0000259" key="12">
    <source>
        <dbReference type="PROSITE" id="PS50179"/>
    </source>
</evidence>
<keyword evidence="9" id="KW-0175">Coiled coil</keyword>
<keyword evidence="6 8" id="KW-0863">Zinc-finger</keyword>
<evidence type="ECO:0000256" key="1">
    <source>
        <dbReference type="ARBA" id="ARBA00004496"/>
    </source>
</evidence>
<dbReference type="InterPro" id="IPR017073">
    <property type="entry name" value="HGS/VPS27"/>
</dbReference>
<dbReference type="InterPro" id="IPR017455">
    <property type="entry name" value="Znf_FYVE-rel"/>
</dbReference>
<feature type="coiled-coil region" evidence="9">
    <location>
        <begin position="366"/>
        <end position="438"/>
    </location>
</feature>
<dbReference type="GO" id="GO:0005769">
    <property type="term" value="C:early endosome"/>
    <property type="evidence" value="ECO:0007669"/>
    <property type="project" value="TreeGrafter"/>
</dbReference>
<reference evidence="15" key="1">
    <citation type="submission" date="2016-06" db="UniProtKB">
        <authorList>
            <consortium name="WormBaseParasite"/>
        </authorList>
    </citation>
    <scope>IDENTIFICATION</scope>
</reference>
<dbReference type="PANTHER" id="PTHR46275">
    <property type="entry name" value="HEPATOCYTE GROWTH FACTOR-REGULATED TYROSINE KINASE SUBSTRATE"/>
    <property type="match status" value="1"/>
</dbReference>
<dbReference type="GO" id="GO:0031623">
    <property type="term" value="P:receptor internalization"/>
    <property type="evidence" value="ECO:0007669"/>
    <property type="project" value="TreeGrafter"/>
</dbReference>
<dbReference type="Pfam" id="PF01363">
    <property type="entry name" value="FYVE"/>
    <property type="match status" value="1"/>
</dbReference>
<dbReference type="Gene3D" id="1.25.40.90">
    <property type="match status" value="1"/>
</dbReference>
<evidence type="ECO:0000256" key="8">
    <source>
        <dbReference type="PROSITE-ProRule" id="PRU00091"/>
    </source>
</evidence>
<dbReference type="GO" id="GO:0043130">
    <property type="term" value="F:ubiquitin binding"/>
    <property type="evidence" value="ECO:0007669"/>
    <property type="project" value="InterPro"/>
</dbReference>
<evidence type="ECO:0000256" key="10">
    <source>
        <dbReference type="SAM" id="MobiDB-lite"/>
    </source>
</evidence>
<dbReference type="PROSITE" id="PS50330">
    <property type="entry name" value="UIM"/>
    <property type="match status" value="1"/>
</dbReference>
<dbReference type="InterPro" id="IPR003903">
    <property type="entry name" value="UIM_dom"/>
</dbReference>
<feature type="region of interest" description="Disordered" evidence="10">
    <location>
        <begin position="245"/>
        <end position="265"/>
    </location>
</feature>
<evidence type="ECO:0000256" key="2">
    <source>
        <dbReference type="ARBA" id="ARBA00015450"/>
    </source>
</evidence>
<dbReference type="GO" id="GO:0008270">
    <property type="term" value="F:zinc ion binding"/>
    <property type="evidence" value="ECO:0007669"/>
    <property type="project" value="UniProtKB-KW"/>
</dbReference>
<dbReference type="OrthoDB" id="957735at2759"/>
<protein>
    <recommendedName>
        <fullName evidence="2">Hepatocyte growth factor-regulated tyrosine kinase substrate</fullName>
    </recommendedName>
</protein>
<keyword evidence="3" id="KW-0963">Cytoplasm</keyword>
<dbReference type="InterPro" id="IPR011011">
    <property type="entry name" value="Znf_FYVE_PHD"/>
</dbReference>
<evidence type="ECO:0000256" key="4">
    <source>
        <dbReference type="ARBA" id="ARBA00022553"/>
    </source>
</evidence>
<evidence type="ECO:0000256" key="5">
    <source>
        <dbReference type="ARBA" id="ARBA00022723"/>
    </source>
</evidence>
<dbReference type="SUPFAM" id="SSF57903">
    <property type="entry name" value="FYVE/PHD zinc finger"/>
    <property type="match status" value="1"/>
</dbReference>
<accession>A0A183ILV5</accession>
<dbReference type="InterPro" id="IPR000306">
    <property type="entry name" value="Znf_FYVE"/>
</dbReference>
<evidence type="ECO:0000313" key="13">
    <source>
        <dbReference type="EMBL" id="VDP04911.1"/>
    </source>
</evidence>
<dbReference type="Proteomes" id="UP000270296">
    <property type="component" value="Unassembled WGS sequence"/>
</dbReference>
<keyword evidence="4" id="KW-0597">Phosphoprotein</keyword>
<keyword evidence="7" id="KW-0862">Zinc</keyword>
<evidence type="ECO:0000256" key="6">
    <source>
        <dbReference type="ARBA" id="ARBA00022771"/>
    </source>
</evidence>
<dbReference type="InterPro" id="IPR008942">
    <property type="entry name" value="ENTH_VHS"/>
</dbReference>
<dbReference type="PIRSF" id="PIRSF036956">
    <property type="entry name" value="Hrs_Vps27"/>
    <property type="match status" value="1"/>
</dbReference>
<organism evidence="15">
    <name type="scientific">Soboliphyme baturini</name>
    <dbReference type="NCBI Taxonomy" id="241478"/>
    <lineage>
        <taxon>Eukaryota</taxon>
        <taxon>Metazoa</taxon>
        <taxon>Ecdysozoa</taxon>
        <taxon>Nematoda</taxon>
        <taxon>Enoplea</taxon>
        <taxon>Dorylaimia</taxon>
        <taxon>Dioctophymatida</taxon>
        <taxon>Dioctophymatoidea</taxon>
        <taxon>Soboliphymatidae</taxon>
        <taxon>Soboliphyme</taxon>
    </lineage>
</organism>
<evidence type="ECO:0000259" key="11">
    <source>
        <dbReference type="PROSITE" id="PS50178"/>
    </source>
</evidence>
<gene>
    <name evidence="13" type="ORF">SBAD_LOCUS4601</name>
</gene>
<dbReference type="GO" id="GO:0035091">
    <property type="term" value="F:phosphatidylinositol binding"/>
    <property type="evidence" value="ECO:0007669"/>
    <property type="project" value="InterPro"/>
</dbReference>
<reference evidence="13 14" key="2">
    <citation type="submission" date="2018-11" db="EMBL/GenBank/DDBJ databases">
        <authorList>
            <consortium name="Pathogen Informatics"/>
        </authorList>
    </citation>
    <scope>NUCLEOTIDE SEQUENCE [LARGE SCALE GENOMIC DNA]</scope>
</reference>
<dbReference type="EMBL" id="UZAM01008426">
    <property type="protein sequence ID" value="VDP04911.1"/>
    <property type="molecule type" value="Genomic_DNA"/>
</dbReference>
<dbReference type="PROSITE" id="PS50179">
    <property type="entry name" value="VHS"/>
    <property type="match status" value="1"/>
</dbReference>
<evidence type="ECO:0000313" key="15">
    <source>
        <dbReference type="WBParaSite" id="SBAD_0000479601-mRNA-1"/>
    </source>
</evidence>
<dbReference type="Gene3D" id="3.30.40.10">
    <property type="entry name" value="Zinc/RING finger domain, C3HC4 (zinc finger)"/>
    <property type="match status" value="1"/>
</dbReference>
<dbReference type="CDD" id="cd15720">
    <property type="entry name" value="FYVE_Hrs"/>
    <property type="match status" value="1"/>
</dbReference>
<dbReference type="InterPro" id="IPR002014">
    <property type="entry name" value="VHS_dom"/>
</dbReference>
<dbReference type="Pfam" id="PF00790">
    <property type="entry name" value="VHS"/>
    <property type="match status" value="1"/>
</dbReference>
<comment type="subcellular location">
    <subcellularLocation>
        <location evidence="1">Cytoplasm</location>
    </subcellularLocation>
</comment>
<dbReference type="GO" id="GO:0032456">
    <property type="term" value="P:endocytic recycling"/>
    <property type="evidence" value="ECO:0007669"/>
    <property type="project" value="TreeGrafter"/>
</dbReference>
<dbReference type="WBParaSite" id="SBAD_0000479601-mRNA-1">
    <property type="protein sequence ID" value="SBAD_0000479601-mRNA-1"/>
    <property type="gene ID" value="SBAD_0000479601"/>
</dbReference>